<sequence>MSSRYVTSFSHCVSGMEYPLPDGFKDDSYGNDTCASAVNELLKVKLFVDHKNPDDREDPEKERFSVFSTDEEGVTVHFLFESESYSEVCEFIGGLDHAV</sequence>
<gene>
    <name evidence="1" type="ORF">THMIRHAS_16980</name>
</gene>
<proteinExistence type="predicted"/>
<dbReference type="RefSeq" id="WP_173272829.1">
    <property type="nucleotide sequence ID" value="NZ_AP021889.1"/>
</dbReference>
<keyword evidence="2" id="KW-1185">Reference proteome</keyword>
<dbReference type="Proteomes" id="UP000501726">
    <property type="component" value="Chromosome"/>
</dbReference>
<dbReference type="EMBL" id="AP021889">
    <property type="protein sequence ID" value="BBP46325.1"/>
    <property type="molecule type" value="Genomic_DNA"/>
</dbReference>
<name>A0A6F8PW28_9GAMM</name>
<protein>
    <submittedName>
        <fullName evidence="1">Uncharacterized protein</fullName>
    </submittedName>
</protein>
<reference evidence="2" key="1">
    <citation type="submission" date="2019-11" db="EMBL/GenBank/DDBJ databases">
        <title>Isolation and characterization of two novel species in the genus Thiomicrorhabdus.</title>
        <authorList>
            <person name="Mochizuki J."/>
            <person name="Kojima H."/>
            <person name="Fukui M."/>
        </authorList>
    </citation>
    <scope>NUCLEOTIDE SEQUENCE [LARGE SCALE GENOMIC DNA]</scope>
    <source>
        <strain evidence="2">aks77</strain>
    </source>
</reference>
<dbReference type="KEGG" id="tse:THMIRHAS_16980"/>
<organism evidence="1 2">
    <name type="scientific">Thiosulfatimonas sediminis</name>
    <dbReference type="NCBI Taxonomy" id="2675054"/>
    <lineage>
        <taxon>Bacteria</taxon>
        <taxon>Pseudomonadati</taxon>
        <taxon>Pseudomonadota</taxon>
        <taxon>Gammaproteobacteria</taxon>
        <taxon>Thiotrichales</taxon>
        <taxon>Piscirickettsiaceae</taxon>
        <taxon>Thiosulfatimonas</taxon>
    </lineage>
</organism>
<evidence type="ECO:0000313" key="2">
    <source>
        <dbReference type="Proteomes" id="UP000501726"/>
    </source>
</evidence>
<accession>A0A6F8PW28</accession>
<dbReference type="AlphaFoldDB" id="A0A6F8PW28"/>
<evidence type="ECO:0000313" key="1">
    <source>
        <dbReference type="EMBL" id="BBP46325.1"/>
    </source>
</evidence>